<evidence type="ECO:0000313" key="3">
    <source>
        <dbReference type="Proteomes" id="UP000789901"/>
    </source>
</evidence>
<dbReference type="EMBL" id="CAJVQB010041057">
    <property type="protein sequence ID" value="CAG8829122.1"/>
    <property type="molecule type" value="Genomic_DNA"/>
</dbReference>
<dbReference type="SUPFAM" id="SSF53098">
    <property type="entry name" value="Ribonuclease H-like"/>
    <property type="match status" value="1"/>
</dbReference>
<proteinExistence type="predicted"/>
<comment type="caution">
    <text evidence="2">The sequence shown here is derived from an EMBL/GenBank/DDBJ whole genome shotgun (WGS) entry which is preliminary data.</text>
</comment>
<evidence type="ECO:0000259" key="1">
    <source>
        <dbReference type="Pfam" id="PF04937"/>
    </source>
</evidence>
<accession>A0ABN7WEJ1</accession>
<evidence type="ECO:0000313" key="2">
    <source>
        <dbReference type="EMBL" id="CAG8829122.1"/>
    </source>
</evidence>
<name>A0ABN7WEJ1_GIGMA</name>
<feature type="non-terminal residue" evidence="2">
    <location>
        <position position="1"/>
    </location>
</feature>
<sequence>HLYALHNYSNMHHTLEFLAQEIKTVVIQIGAEKICSVVSDNGTNVAAAQRLITQKFSRIVNVSCIAHLLNLICKDIMKESFSKRVLFQATLVVQFFKSSHIANSALKNEIQINNIVGQLAFYKLSEPPFNKPFEPDCQIPQIWWKTIEDVYDHLSTLAVKLFNIILHSVSYVLAIANEVEEFDNSDSDENSGEDDNDEIEIELLDKTLDLEEIFDLNYEIFKENGQNNIRSDSEHVAKEDPNYNYNIDDLVNEVFA</sequence>
<dbReference type="Pfam" id="PF04937">
    <property type="entry name" value="DUF659"/>
    <property type="match status" value="1"/>
</dbReference>
<organism evidence="2 3">
    <name type="scientific">Gigaspora margarita</name>
    <dbReference type="NCBI Taxonomy" id="4874"/>
    <lineage>
        <taxon>Eukaryota</taxon>
        <taxon>Fungi</taxon>
        <taxon>Fungi incertae sedis</taxon>
        <taxon>Mucoromycota</taxon>
        <taxon>Glomeromycotina</taxon>
        <taxon>Glomeromycetes</taxon>
        <taxon>Diversisporales</taxon>
        <taxon>Gigasporaceae</taxon>
        <taxon>Gigaspora</taxon>
    </lineage>
</organism>
<keyword evidence="3" id="KW-1185">Reference proteome</keyword>
<reference evidence="2 3" key="1">
    <citation type="submission" date="2021-06" db="EMBL/GenBank/DDBJ databases">
        <authorList>
            <person name="Kallberg Y."/>
            <person name="Tangrot J."/>
            <person name="Rosling A."/>
        </authorList>
    </citation>
    <scope>NUCLEOTIDE SEQUENCE [LARGE SCALE GENOMIC DNA]</scope>
    <source>
        <strain evidence="2 3">120-4 pot B 10/14</strain>
    </source>
</reference>
<dbReference type="InterPro" id="IPR007021">
    <property type="entry name" value="DUF659"/>
</dbReference>
<dbReference type="Proteomes" id="UP000789901">
    <property type="component" value="Unassembled WGS sequence"/>
</dbReference>
<dbReference type="InterPro" id="IPR012337">
    <property type="entry name" value="RNaseH-like_sf"/>
</dbReference>
<protein>
    <submittedName>
        <fullName evidence="2">26390_t:CDS:1</fullName>
    </submittedName>
</protein>
<feature type="domain" description="DUF659" evidence="1">
    <location>
        <begin position="8"/>
        <end position="91"/>
    </location>
</feature>
<gene>
    <name evidence="2" type="ORF">GMARGA_LOCUS29905</name>
</gene>